<reference evidence="2" key="1">
    <citation type="submission" date="2019-08" db="EMBL/GenBank/DDBJ databases">
        <authorList>
            <person name="Kucharzyk K."/>
            <person name="Murdoch R.W."/>
            <person name="Higgins S."/>
            <person name="Loffler F."/>
        </authorList>
    </citation>
    <scope>NUCLEOTIDE SEQUENCE</scope>
</reference>
<feature type="compositionally biased region" description="Basic and acidic residues" evidence="1">
    <location>
        <begin position="27"/>
        <end position="42"/>
    </location>
</feature>
<feature type="region of interest" description="Disordered" evidence="1">
    <location>
        <begin position="147"/>
        <end position="222"/>
    </location>
</feature>
<accession>A0A645D5G9</accession>
<feature type="compositionally biased region" description="Basic and acidic residues" evidence="1">
    <location>
        <begin position="76"/>
        <end position="85"/>
    </location>
</feature>
<comment type="caution">
    <text evidence="2">The sequence shown here is derived from an EMBL/GenBank/DDBJ whole genome shotgun (WGS) entry which is preliminary data.</text>
</comment>
<evidence type="ECO:0000256" key="1">
    <source>
        <dbReference type="SAM" id="MobiDB-lite"/>
    </source>
</evidence>
<dbReference type="EMBL" id="VSSQ01033117">
    <property type="protein sequence ID" value="MPM84616.1"/>
    <property type="molecule type" value="Genomic_DNA"/>
</dbReference>
<sequence>MDFVVPFDRRFEIGAEATGQQGDAGDDADKNAQPHQAIRIDRGLGAGSDGSSRRGDRLDVGRHDAREDVGPQQVQHADDTGHDDGVLEGEAEDFRFTTNHAGGSRGDRDGLRRDHLAAHAAAGIGGHGDDRVDAQLFGGDGLQLAEQRVGRGVGTGHEHAQPAEDRGEEREGDAGRGDGVAERDRHAGEVHDVGKAEDGGDGDDRPLQRDQRVAGDAAGGLQ</sequence>
<gene>
    <name evidence="2" type="ORF">SDC9_131689</name>
</gene>
<feature type="region of interest" description="Disordered" evidence="1">
    <location>
        <begin position="14"/>
        <end position="112"/>
    </location>
</feature>
<feature type="compositionally biased region" description="Low complexity" evidence="1">
    <location>
        <begin position="14"/>
        <end position="23"/>
    </location>
</feature>
<dbReference type="AlphaFoldDB" id="A0A645D5G9"/>
<evidence type="ECO:0000313" key="2">
    <source>
        <dbReference type="EMBL" id="MPM84616.1"/>
    </source>
</evidence>
<proteinExistence type="predicted"/>
<protein>
    <submittedName>
        <fullName evidence="2">Uncharacterized protein</fullName>
    </submittedName>
</protein>
<organism evidence="2">
    <name type="scientific">bioreactor metagenome</name>
    <dbReference type="NCBI Taxonomy" id="1076179"/>
    <lineage>
        <taxon>unclassified sequences</taxon>
        <taxon>metagenomes</taxon>
        <taxon>ecological metagenomes</taxon>
    </lineage>
</organism>
<name>A0A645D5G9_9ZZZZ</name>
<feature type="compositionally biased region" description="Basic and acidic residues" evidence="1">
    <location>
        <begin position="156"/>
        <end position="213"/>
    </location>
</feature>
<feature type="compositionally biased region" description="Basic and acidic residues" evidence="1">
    <location>
        <begin position="51"/>
        <end position="69"/>
    </location>
</feature>